<gene>
    <name evidence="16" type="ORF">RRG08_016743</name>
</gene>
<comment type="similarity">
    <text evidence="2 13">Belongs to the sodium:solute symporter (SSF) (TC 2.A.21) family.</text>
</comment>
<protein>
    <recommendedName>
        <fullName evidence="18">High-affinity choline transporter 1-like</fullName>
    </recommendedName>
</protein>
<feature type="transmembrane region" description="Helical" evidence="15">
    <location>
        <begin position="286"/>
        <end position="308"/>
    </location>
</feature>
<dbReference type="GO" id="GO:0005886">
    <property type="term" value="C:plasma membrane"/>
    <property type="evidence" value="ECO:0007669"/>
    <property type="project" value="TreeGrafter"/>
</dbReference>
<keyword evidence="6" id="KW-0530">Neurotransmitter biosynthesis</keyword>
<feature type="transmembrane region" description="Helical" evidence="15">
    <location>
        <begin position="29"/>
        <end position="51"/>
    </location>
</feature>
<evidence type="ECO:0000256" key="11">
    <source>
        <dbReference type="ARBA" id="ARBA00023180"/>
    </source>
</evidence>
<feature type="transmembrane region" description="Helical" evidence="15">
    <location>
        <begin position="447"/>
        <end position="468"/>
    </location>
</feature>
<evidence type="ECO:0000256" key="7">
    <source>
        <dbReference type="ARBA" id="ARBA00022989"/>
    </source>
</evidence>
<dbReference type="PANTHER" id="PTHR45897">
    <property type="entry name" value="HIGH-AFFINITY CHOLINE TRANSPORTER 1"/>
    <property type="match status" value="1"/>
</dbReference>
<dbReference type="GO" id="GO:0008292">
    <property type="term" value="P:acetylcholine biosynthetic process"/>
    <property type="evidence" value="ECO:0007669"/>
    <property type="project" value="TreeGrafter"/>
</dbReference>
<feature type="transmembrane region" description="Helical" evidence="15">
    <location>
        <begin position="71"/>
        <end position="90"/>
    </location>
</feature>
<keyword evidence="11" id="KW-0325">Glycoprotein</keyword>
<evidence type="ECO:0000313" key="17">
    <source>
        <dbReference type="Proteomes" id="UP001283361"/>
    </source>
</evidence>
<dbReference type="PANTHER" id="PTHR45897:SF4">
    <property type="entry name" value="HIGH-AFFINITY CHOLINE TRANSPORTER 1"/>
    <property type="match status" value="1"/>
</dbReference>
<evidence type="ECO:0000256" key="6">
    <source>
        <dbReference type="ARBA" id="ARBA00022979"/>
    </source>
</evidence>
<evidence type="ECO:0000256" key="5">
    <source>
        <dbReference type="ARBA" id="ARBA00022847"/>
    </source>
</evidence>
<dbReference type="InterPro" id="IPR001734">
    <property type="entry name" value="Na/solute_symporter"/>
</dbReference>
<evidence type="ECO:0008006" key="18">
    <source>
        <dbReference type="Google" id="ProtNLM"/>
    </source>
</evidence>
<evidence type="ECO:0000256" key="10">
    <source>
        <dbReference type="ARBA" id="ARBA00023136"/>
    </source>
</evidence>
<keyword evidence="9" id="KW-0406">Ion transport</keyword>
<keyword evidence="8" id="KW-0915">Sodium</keyword>
<dbReference type="InterPro" id="IPR038377">
    <property type="entry name" value="Na/Glc_symporter_sf"/>
</dbReference>
<dbReference type="CDD" id="cd11474">
    <property type="entry name" value="SLC5sbd_CHT"/>
    <property type="match status" value="1"/>
</dbReference>
<dbReference type="AlphaFoldDB" id="A0AAE1DPH1"/>
<reference evidence="16" key="1">
    <citation type="journal article" date="2023" name="G3 (Bethesda)">
        <title>A reference genome for the long-term kleptoplast-retaining sea slug Elysia crispata morphotype clarki.</title>
        <authorList>
            <person name="Eastman K.E."/>
            <person name="Pendleton A.L."/>
            <person name="Shaikh M.A."/>
            <person name="Suttiyut T."/>
            <person name="Ogas R."/>
            <person name="Tomko P."/>
            <person name="Gavelis G."/>
            <person name="Widhalm J.R."/>
            <person name="Wisecaver J.H."/>
        </authorList>
    </citation>
    <scope>NUCLEOTIDE SEQUENCE</scope>
    <source>
        <strain evidence="16">ECLA1</strain>
    </source>
</reference>
<evidence type="ECO:0000256" key="12">
    <source>
        <dbReference type="ARBA" id="ARBA00023201"/>
    </source>
</evidence>
<comment type="caution">
    <text evidence="16">The sequence shown here is derived from an EMBL/GenBank/DDBJ whole genome shotgun (WGS) entry which is preliminary data.</text>
</comment>
<feature type="transmembrane region" description="Helical" evidence="15">
    <location>
        <begin position="488"/>
        <end position="506"/>
    </location>
</feature>
<keyword evidence="7 15" id="KW-1133">Transmembrane helix</keyword>
<comment type="subcellular location">
    <subcellularLocation>
        <location evidence="1">Membrane</location>
        <topology evidence="1">Multi-pass membrane protein</topology>
    </subcellularLocation>
</comment>
<evidence type="ECO:0000256" key="13">
    <source>
        <dbReference type="RuleBase" id="RU362091"/>
    </source>
</evidence>
<feature type="transmembrane region" description="Helical" evidence="15">
    <location>
        <begin position="175"/>
        <end position="197"/>
    </location>
</feature>
<evidence type="ECO:0000256" key="1">
    <source>
        <dbReference type="ARBA" id="ARBA00004141"/>
    </source>
</evidence>
<evidence type="ECO:0000256" key="4">
    <source>
        <dbReference type="ARBA" id="ARBA00022692"/>
    </source>
</evidence>
<evidence type="ECO:0000256" key="9">
    <source>
        <dbReference type="ARBA" id="ARBA00023065"/>
    </source>
</evidence>
<dbReference type="EMBL" id="JAWDGP010003167">
    <property type="protein sequence ID" value="KAK3776923.1"/>
    <property type="molecule type" value="Genomic_DNA"/>
</dbReference>
<feature type="region of interest" description="Disordered" evidence="14">
    <location>
        <begin position="535"/>
        <end position="560"/>
    </location>
</feature>
<dbReference type="Proteomes" id="UP001283361">
    <property type="component" value="Unassembled WGS sequence"/>
</dbReference>
<feature type="compositionally biased region" description="Basic and acidic residues" evidence="14">
    <location>
        <begin position="537"/>
        <end position="549"/>
    </location>
</feature>
<feature type="transmembrane region" description="Helical" evidence="15">
    <location>
        <begin position="209"/>
        <end position="227"/>
    </location>
</feature>
<proteinExistence type="inferred from homology"/>
<keyword evidence="17" id="KW-1185">Reference proteome</keyword>
<dbReference type="InterPro" id="IPR052244">
    <property type="entry name" value="Choline_transporter"/>
</dbReference>
<feature type="transmembrane region" description="Helical" evidence="15">
    <location>
        <begin position="247"/>
        <end position="266"/>
    </location>
</feature>
<keyword evidence="10 15" id="KW-0472">Membrane</keyword>
<dbReference type="Gene3D" id="1.20.1730.10">
    <property type="entry name" value="Sodium/glucose cotransporter"/>
    <property type="match status" value="1"/>
</dbReference>
<keyword evidence="3" id="KW-0813">Transport</keyword>
<organism evidence="16 17">
    <name type="scientific">Elysia crispata</name>
    <name type="common">lettuce slug</name>
    <dbReference type="NCBI Taxonomy" id="231223"/>
    <lineage>
        <taxon>Eukaryota</taxon>
        <taxon>Metazoa</taxon>
        <taxon>Spiralia</taxon>
        <taxon>Lophotrochozoa</taxon>
        <taxon>Mollusca</taxon>
        <taxon>Gastropoda</taxon>
        <taxon>Heterobranchia</taxon>
        <taxon>Euthyneura</taxon>
        <taxon>Panpulmonata</taxon>
        <taxon>Sacoglossa</taxon>
        <taxon>Placobranchoidea</taxon>
        <taxon>Plakobranchidae</taxon>
        <taxon>Elysia</taxon>
    </lineage>
</organism>
<keyword evidence="4 15" id="KW-0812">Transmembrane</keyword>
<feature type="transmembrane region" description="Helical" evidence="15">
    <location>
        <begin position="144"/>
        <end position="169"/>
    </location>
</feature>
<feature type="transmembrane region" description="Helical" evidence="15">
    <location>
        <begin position="102"/>
        <end position="123"/>
    </location>
</feature>
<dbReference type="PROSITE" id="PS50283">
    <property type="entry name" value="NA_SOLUT_SYMP_3"/>
    <property type="match status" value="1"/>
</dbReference>
<name>A0AAE1DPH1_9GAST</name>
<sequence length="587" mass="63504">MCLLGWSRLKGGYHFSHQLCIEMAVDSSAVVVLIIFYLVILVVGLLAAYRVKQKGNEIGELETSLVAGRDLQTSIGIFTMIATTVGGGFINGTAEEVAKAGIVWTLAPIGIFIGLNLGGAVYARKMRNARYLTMLDPFQVHHGNFITFLIYSTSLTGDLLWTASILNALGSTLSVIAQIDLLVAVLMSGFVAIVYTMLGSMISVAYTDVVQMIFILLGLVISLPFVLSNENISAISEKRDTWLGHLSPAYIAVWSDLLVAMTLGTIPWQAYFQRVLSMKSSKQAQILSFVGAVGALVLAVPPALLGIAGASADWSNTTFGVSPVGTNQSSLILPLVISEFTPKIVSLLGLGAISAAVMSSMDSSVLATSSMFTHNVYHEMFRLTASKRELGCVQIFAVVFFGCVSMAIAIWSNVIYGMFILAADIVFVIIFPQLTAVLFFPSFVNSAGAFAGFFLGLVLRIGAGEPIVDLPVWIYFPYYSEEDGGQLFPFRTVSMLLSLGAIVLVTKLSRWACLATSAGCGYKWFMGRNESNPNHLVRQDNHDGNEKDLTQYSNGNRETAGQCEASKRMWIRCQSSGEDVETDFIQG</sequence>
<evidence type="ECO:0000313" key="16">
    <source>
        <dbReference type="EMBL" id="KAK3776923.1"/>
    </source>
</evidence>
<dbReference type="Pfam" id="PF00474">
    <property type="entry name" value="SSF"/>
    <property type="match status" value="1"/>
</dbReference>
<evidence type="ECO:0000256" key="3">
    <source>
        <dbReference type="ARBA" id="ARBA00022448"/>
    </source>
</evidence>
<feature type="compositionally biased region" description="Polar residues" evidence="14">
    <location>
        <begin position="550"/>
        <end position="559"/>
    </location>
</feature>
<evidence type="ECO:0000256" key="14">
    <source>
        <dbReference type="SAM" id="MobiDB-lite"/>
    </source>
</evidence>
<evidence type="ECO:0000256" key="2">
    <source>
        <dbReference type="ARBA" id="ARBA00006434"/>
    </source>
</evidence>
<feature type="transmembrane region" description="Helical" evidence="15">
    <location>
        <begin position="418"/>
        <end position="440"/>
    </location>
</feature>
<keyword evidence="5" id="KW-0769">Symport</keyword>
<dbReference type="GO" id="GO:0005307">
    <property type="term" value="F:choline:sodium symporter activity"/>
    <property type="evidence" value="ECO:0007669"/>
    <property type="project" value="TreeGrafter"/>
</dbReference>
<evidence type="ECO:0000256" key="8">
    <source>
        <dbReference type="ARBA" id="ARBA00023053"/>
    </source>
</evidence>
<feature type="transmembrane region" description="Helical" evidence="15">
    <location>
        <begin position="390"/>
        <end position="412"/>
    </location>
</feature>
<evidence type="ECO:0000256" key="15">
    <source>
        <dbReference type="SAM" id="Phobius"/>
    </source>
</evidence>
<accession>A0AAE1DPH1</accession>
<keyword evidence="12" id="KW-0739">Sodium transport</keyword>